<feature type="domain" description="DUF3444" evidence="1">
    <location>
        <begin position="1"/>
        <end position="62"/>
    </location>
</feature>
<comment type="caution">
    <text evidence="2">The sequence shown here is derived from an EMBL/GenBank/DDBJ whole genome shotgun (WGS) entry which is preliminary data.</text>
</comment>
<dbReference type="EMBL" id="SDMP01000007">
    <property type="protein sequence ID" value="RYR48027.1"/>
    <property type="molecule type" value="Genomic_DNA"/>
</dbReference>
<dbReference type="PANTHER" id="PTHR45089">
    <property type="entry name" value="DNAJ HEAT SHOCK AMINO-TERMINAL DOMAIN PROTEIN-RELATED"/>
    <property type="match status" value="1"/>
</dbReference>
<sequence length="99" mass="11105">MVEVLDDFTEEQGVIVTPLVKVSGFRTVFKRHPDADQQKRIPKEELFRFSHQVPNYLLTGQEAENAPKDCRELDPAATPLDLLQIVSGDANRASLDNNA</sequence>
<gene>
    <name evidence="2" type="ORF">Ahy_A07g034024</name>
</gene>
<evidence type="ECO:0000313" key="2">
    <source>
        <dbReference type="EMBL" id="RYR48027.1"/>
    </source>
</evidence>
<name>A0A445CAN0_ARAHY</name>
<proteinExistence type="predicted"/>
<dbReference type="Pfam" id="PF11926">
    <property type="entry name" value="DUF3444"/>
    <property type="match status" value="1"/>
</dbReference>
<protein>
    <recommendedName>
        <fullName evidence="1">DUF3444 domain-containing protein</fullName>
    </recommendedName>
</protein>
<accession>A0A445CAN0</accession>
<dbReference type="Proteomes" id="UP000289738">
    <property type="component" value="Chromosome A07"/>
</dbReference>
<reference evidence="2 3" key="1">
    <citation type="submission" date="2019-01" db="EMBL/GenBank/DDBJ databases">
        <title>Sequencing of cultivated peanut Arachis hypogaea provides insights into genome evolution and oil improvement.</title>
        <authorList>
            <person name="Chen X."/>
        </authorList>
    </citation>
    <scope>NUCLEOTIDE SEQUENCE [LARGE SCALE GENOMIC DNA]</scope>
    <source>
        <strain evidence="3">cv. Fuhuasheng</strain>
        <tissue evidence="2">Leaves</tissue>
    </source>
</reference>
<evidence type="ECO:0000313" key="3">
    <source>
        <dbReference type="Proteomes" id="UP000289738"/>
    </source>
</evidence>
<dbReference type="InterPro" id="IPR024593">
    <property type="entry name" value="DUF3444"/>
</dbReference>
<dbReference type="AlphaFoldDB" id="A0A445CAN0"/>
<keyword evidence="3" id="KW-1185">Reference proteome</keyword>
<organism evidence="2 3">
    <name type="scientific">Arachis hypogaea</name>
    <name type="common">Peanut</name>
    <dbReference type="NCBI Taxonomy" id="3818"/>
    <lineage>
        <taxon>Eukaryota</taxon>
        <taxon>Viridiplantae</taxon>
        <taxon>Streptophyta</taxon>
        <taxon>Embryophyta</taxon>
        <taxon>Tracheophyta</taxon>
        <taxon>Spermatophyta</taxon>
        <taxon>Magnoliopsida</taxon>
        <taxon>eudicotyledons</taxon>
        <taxon>Gunneridae</taxon>
        <taxon>Pentapetalae</taxon>
        <taxon>rosids</taxon>
        <taxon>fabids</taxon>
        <taxon>Fabales</taxon>
        <taxon>Fabaceae</taxon>
        <taxon>Papilionoideae</taxon>
        <taxon>50 kb inversion clade</taxon>
        <taxon>dalbergioids sensu lato</taxon>
        <taxon>Dalbergieae</taxon>
        <taxon>Pterocarpus clade</taxon>
        <taxon>Arachis</taxon>
    </lineage>
</organism>
<evidence type="ECO:0000259" key="1">
    <source>
        <dbReference type="Pfam" id="PF11926"/>
    </source>
</evidence>